<organism evidence="2 3">
    <name type="scientific">Caenorhabditis elegans</name>
    <dbReference type="NCBI Taxonomy" id="6239"/>
    <lineage>
        <taxon>Eukaryota</taxon>
        <taxon>Metazoa</taxon>
        <taxon>Ecdysozoa</taxon>
        <taxon>Nematoda</taxon>
        <taxon>Chromadorea</taxon>
        <taxon>Rhabditida</taxon>
        <taxon>Rhabditina</taxon>
        <taxon>Rhabditomorpha</taxon>
        <taxon>Rhabditoidea</taxon>
        <taxon>Rhabditidae</taxon>
        <taxon>Peloderinae</taxon>
        <taxon>Caenorhabditis</taxon>
    </lineage>
</organism>
<evidence type="ECO:0007829" key="5">
    <source>
        <dbReference type="PeptideAtlas" id="Q8I7G1"/>
    </source>
</evidence>
<keyword evidence="5" id="KW-1267">Proteomics identification</keyword>
<dbReference type="eggNOG" id="ENOG502TFJ4">
    <property type="taxonomic scope" value="Eukaryota"/>
</dbReference>
<dbReference type="Bgee" id="WBGene00019075">
    <property type="expression patterns" value="Expressed in adult organism and 3 other cell types or tissues"/>
</dbReference>
<keyword evidence="3" id="KW-1185">Reference proteome</keyword>
<sequence>MKSIGRLNKRKVFADSDPEKEEEAKSPPKKKSKRSSRCFNQNRTPDQKTRDSAGFSKNVFVASFQSFFKRSKIWPLLTIRGPYIHIVTRLSNSSIKNRPFYCLIREILEKVHERTLEYRDVDIPKITQRSDVSNKPRVENVMAITEKMCQKVFRLKNENGLSIDLYEDGMIAPLRNVFFKKVTRIPYDSSTEIRDRLSTLCQKRNIYVTREELEDGRNAFVQYCYNLSLDLFLHILSTNVNKFTGSVQIQAFRTSEVHSNLQIHTDTTWFGGSARLKSITSSTLERGRPPASLWLTIPCEEKEHLLEHVFEHGLIQLMPDGAKTFFDAWMIGVRKRMRKRLTSGDLRQVVETVMSESSYNREMTLNDDRIEQFVVKMIDNVLNTKKLKIFDGKWKDFTIDLIKNMKGNPFGEFPDCQKIIGDVCEKMKPSYLSQLTTLFSSSPSDQSMLAHTLLQLLRFVVCLSLNTIRHAFHFHRETFTVSFDGQLDDEVTDFDDFDQTIFCESSSANSSCYPTPPIERHILRPRVTLLPTPTLVFVPISPVKNLPSDFNPRIPPPQIYSSPGQALFNPTNLYPTPPSSLPNTYVPNQESFDESVNRDKKSFIFNNHSKANFSNPTLTAEVTEEELLSARALRTPSVVSGSMLNQLDDEDGDLPKKWVNAYKLTLEWNQDLKSELEKVKNRLDKLS</sequence>
<evidence type="ECO:0000313" key="4">
    <source>
        <dbReference type="WormBase" id="F59A3.2"/>
    </source>
</evidence>
<evidence type="ECO:0000256" key="1">
    <source>
        <dbReference type="SAM" id="MobiDB-lite"/>
    </source>
</evidence>
<dbReference type="KEGG" id="cel:CELE_F59A3.2"/>
<protein>
    <submittedName>
        <fullName evidence="2">SPK domain-containing protein</fullName>
    </submittedName>
</protein>
<dbReference type="CTD" id="186575"/>
<dbReference type="AlphaFoldDB" id="Q8I7G1"/>
<reference evidence="2 3" key="1">
    <citation type="journal article" date="1998" name="Science">
        <title>Genome sequence of the nematode C. elegans: a platform for investigating biology.</title>
        <authorList>
            <consortium name="The C. elegans sequencing consortium"/>
            <person name="Sulson J.E."/>
            <person name="Waterston R."/>
        </authorList>
    </citation>
    <scope>NUCLEOTIDE SEQUENCE [LARGE SCALE GENOMIC DNA]</scope>
    <source>
        <strain evidence="2 3">Bristol N2</strain>
    </source>
</reference>
<dbReference type="FunCoup" id="Q8I7G1">
    <property type="interactions" value="1378"/>
</dbReference>
<evidence type="ECO:0000313" key="3">
    <source>
        <dbReference type="Proteomes" id="UP000001940"/>
    </source>
</evidence>
<dbReference type="HOGENOM" id="CLU_363387_0_0_1"/>
<dbReference type="SMR" id="Q8I7G1"/>
<dbReference type="InParanoid" id="Q8I7G1"/>
<feature type="region of interest" description="Disordered" evidence="1">
    <location>
        <begin position="1"/>
        <end position="52"/>
    </location>
</feature>
<name>Q8I7G1_CAEEL</name>
<dbReference type="PeptideAtlas" id="Q8I7G1"/>
<feature type="compositionally biased region" description="Basic residues" evidence="1">
    <location>
        <begin position="27"/>
        <end position="36"/>
    </location>
</feature>
<dbReference type="EMBL" id="BX284601">
    <property type="protein sequence ID" value="CCD63896.1"/>
    <property type="molecule type" value="Genomic_DNA"/>
</dbReference>
<dbReference type="RefSeq" id="NP_001249919.1">
    <property type="nucleotide sequence ID" value="NM_001262990.1"/>
</dbReference>
<dbReference type="Proteomes" id="UP000001940">
    <property type="component" value="Chromosome I"/>
</dbReference>
<gene>
    <name evidence="2" type="ORF">CELE_F59A3.2</name>
    <name evidence="2 4" type="ORF">F59A3.2</name>
</gene>
<dbReference type="UCSC" id="F59A3.2b">
    <property type="organism name" value="c. elegans"/>
</dbReference>
<dbReference type="GeneID" id="186575"/>
<dbReference type="OMA" id="EWNQDLK"/>
<evidence type="ECO:0000313" key="2">
    <source>
        <dbReference type="EMBL" id="CCD63896.1"/>
    </source>
</evidence>
<dbReference type="WormBase" id="F59A3.2">
    <property type="protein sequence ID" value="CE33116"/>
    <property type="gene ID" value="WBGene00019075"/>
</dbReference>
<accession>Q8I7G1</accession>
<dbReference type="AGR" id="WB:WBGene00019075"/>
<dbReference type="OrthoDB" id="5903855at2759"/>
<dbReference type="PaxDb" id="6239-F59A3.2"/>
<proteinExistence type="evidence at protein level"/>